<keyword evidence="3" id="KW-1185">Reference proteome</keyword>
<sequence>MQSTQRRHGIHRTGSMALGVLELSLDGLDDGLTPEKLGVNRPSGHLSAGLVADVELGETRPEREQMRWTPPTHPFPPAF</sequence>
<dbReference type="Proteomes" id="UP001281614">
    <property type="component" value="Unassembled WGS sequence"/>
</dbReference>
<accession>A0AAE0D387</accession>
<name>A0AAE0D387_COLKA</name>
<reference evidence="2" key="1">
    <citation type="submission" date="2023-02" db="EMBL/GenBank/DDBJ databases">
        <title>Colletotrichum kahawae CIFC_Que2 genome sequencing and assembly.</title>
        <authorList>
            <person name="Baroncelli R."/>
        </authorList>
    </citation>
    <scope>NUCLEOTIDE SEQUENCE</scope>
    <source>
        <strain evidence="2">CIFC_Que2</strain>
    </source>
</reference>
<dbReference type="AlphaFoldDB" id="A0AAE0D387"/>
<comment type="caution">
    <text evidence="2">The sequence shown here is derived from an EMBL/GenBank/DDBJ whole genome shotgun (WGS) entry which is preliminary data.</text>
</comment>
<evidence type="ECO:0000313" key="3">
    <source>
        <dbReference type="Proteomes" id="UP001281614"/>
    </source>
</evidence>
<dbReference type="EMBL" id="VYYT01000322">
    <property type="protein sequence ID" value="KAK2743223.1"/>
    <property type="molecule type" value="Genomic_DNA"/>
</dbReference>
<proteinExistence type="predicted"/>
<feature type="compositionally biased region" description="Basic and acidic residues" evidence="1">
    <location>
        <begin position="57"/>
        <end position="66"/>
    </location>
</feature>
<organism evidence="2 3">
    <name type="scientific">Colletotrichum kahawae</name>
    <name type="common">Coffee berry disease fungus</name>
    <dbReference type="NCBI Taxonomy" id="34407"/>
    <lineage>
        <taxon>Eukaryota</taxon>
        <taxon>Fungi</taxon>
        <taxon>Dikarya</taxon>
        <taxon>Ascomycota</taxon>
        <taxon>Pezizomycotina</taxon>
        <taxon>Sordariomycetes</taxon>
        <taxon>Hypocreomycetidae</taxon>
        <taxon>Glomerellales</taxon>
        <taxon>Glomerellaceae</taxon>
        <taxon>Colletotrichum</taxon>
        <taxon>Colletotrichum gloeosporioides species complex</taxon>
    </lineage>
</organism>
<feature type="region of interest" description="Disordered" evidence="1">
    <location>
        <begin position="36"/>
        <end position="79"/>
    </location>
</feature>
<gene>
    <name evidence="2" type="ORF">CKAH01_06933</name>
</gene>
<protein>
    <submittedName>
        <fullName evidence="2">Uncharacterized protein</fullName>
    </submittedName>
</protein>
<evidence type="ECO:0000313" key="2">
    <source>
        <dbReference type="EMBL" id="KAK2743223.1"/>
    </source>
</evidence>
<evidence type="ECO:0000256" key="1">
    <source>
        <dbReference type="SAM" id="MobiDB-lite"/>
    </source>
</evidence>